<dbReference type="AlphaFoldDB" id="A0AAN6E063"/>
<evidence type="ECO:0000313" key="1">
    <source>
        <dbReference type="EMBL" id="KAI1615735.1"/>
    </source>
</evidence>
<accession>A0AAN6E063</accession>
<gene>
    <name evidence="1" type="ORF">EDD36DRAFT_433526</name>
</gene>
<keyword evidence="2" id="KW-1185">Reference proteome</keyword>
<dbReference type="InterPro" id="IPR036866">
    <property type="entry name" value="RibonucZ/Hydroxyglut_hydro"/>
</dbReference>
<dbReference type="SUPFAM" id="SSF56281">
    <property type="entry name" value="Metallo-hydrolase/oxidoreductase"/>
    <property type="match status" value="1"/>
</dbReference>
<sequence>MTSLTVIHFYASHSSNTATVIRSHEWYKVSPPFKPSMRLPHFLIAYAKSPLTSTSLQISLLRSSRLTLRSIHPTRAFTMSVPKSASKLVPEDAAKVMVIRDVVPNTITTLSVPFLRAGIMKIGGRGTLVRLRTGSVAVFSPAALTPEVKSKIQAMGTLKYIIAPDFEHHIFVSQYNKEYPQAEVIGVEGLPEKREGSSDTKGVPFQHVFTPKNKLDMHISSEFDDEFSYEYVHAHANKELVFLHRPTKTVIEADLLFNLPATEQYSKSGMDAQSGILTRFFASIMNTKGDMIWQKRFLWYALGRDHVALSESAKRMMKWDFDRIIPCHGDVIETGGKGVMAKALQWYLEPKH</sequence>
<dbReference type="InterPro" id="IPR025638">
    <property type="entry name" value="DUF4336"/>
</dbReference>
<dbReference type="Pfam" id="PF14234">
    <property type="entry name" value="DUF4336"/>
    <property type="match status" value="1"/>
</dbReference>
<proteinExistence type="predicted"/>
<dbReference type="Proteomes" id="UP001203852">
    <property type="component" value="Unassembled WGS sequence"/>
</dbReference>
<organism evidence="1 2">
    <name type="scientific">Exophiala viscosa</name>
    <dbReference type="NCBI Taxonomy" id="2486360"/>
    <lineage>
        <taxon>Eukaryota</taxon>
        <taxon>Fungi</taxon>
        <taxon>Dikarya</taxon>
        <taxon>Ascomycota</taxon>
        <taxon>Pezizomycotina</taxon>
        <taxon>Eurotiomycetes</taxon>
        <taxon>Chaetothyriomycetidae</taxon>
        <taxon>Chaetothyriales</taxon>
        <taxon>Herpotrichiellaceae</taxon>
        <taxon>Exophiala</taxon>
    </lineage>
</organism>
<dbReference type="PANTHER" id="PTHR33835:SF1">
    <property type="entry name" value="METALLO-BETA-LACTAMASE DOMAIN-CONTAINING PROTEIN"/>
    <property type="match status" value="1"/>
</dbReference>
<dbReference type="EMBL" id="MU404352">
    <property type="protein sequence ID" value="KAI1615735.1"/>
    <property type="molecule type" value="Genomic_DNA"/>
</dbReference>
<comment type="caution">
    <text evidence="1">The sequence shown here is derived from an EMBL/GenBank/DDBJ whole genome shotgun (WGS) entry which is preliminary data.</text>
</comment>
<dbReference type="PANTHER" id="PTHR33835">
    <property type="entry name" value="YALI0C07656P"/>
    <property type="match status" value="1"/>
</dbReference>
<name>A0AAN6E063_9EURO</name>
<reference evidence="1" key="1">
    <citation type="journal article" date="2022" name="bioRxiv">
        <title>Deciphering the potential niche of two novel black yeast fungi from a biological soil crust based on their genomes, phenotypes, and melanin regulation.</title>
        <authorList>
            <consortium name="DOE Joint Genome Institute"/>
            <person name="Carr E.C."/>
            <person name="Barton Q."/>
            <person name="Grambo S."/>
            <person name="Sullivan M."/>
            <person name="Renfro C.M."/>
            <person name="Kuo A."/>
            <person name="Pangilinan J."/>
            <person name="Lipzen A."/>
            <person name="Keymanesh K."/>
            <person name="Savage E."/>
            <person name="Barry K."/>
            <person name="Grigoriev I.V."/>
            <person name="Riekhof W.R."/>
            <person name="Harris S.S."/>
        </authorList>
    </citation>
    <scope>NUCLEOTIDE SEQUENCE</scope>
    <source>
        <strain evidence="1">JF 03-4F</strain>
    </source>
</reference>
<evidence type="ECO:0000313" key="2">
    <source>
        <dbReference type="Proteomes" id="UP001203852"/>
    </source>
</evidence>
<protein>
    <submittedName>
        <fullName evidence="1">Uncharacterized protein</fullName>
    </submittedName>
</protein>